<feature type="non-terminal residue" evidence="1">
    <location>
        <position position="1"/>
    </location>
</feature>
<reference evidence="1" key="1">
    <citation type="submission" date="2021-06" db="EMBL/GenBank/DDBJ databases">
        <authorList>
            <person name="Kallberg Y."/>
            <person name="Tangrot J."/>
            <person name="Rosling A."/>
        </authorList>
    </citation>
    <scope>NUCLEOTIDE SEQUENCE</scope>
    <source>
        <strain evidence="1">FL966</strain>
    </source>
</reference>
<sequence>PNALGSRFIGGDHMINDQSEFEFKEAKNQVIKKVKENSIHSSYLTVKYKHDLRYADFINQ</sequence>
<evidence type="ECO:0000313" key="1">
    <source>
        <dbReference type="EMBL" id="CAG8802912.1"/>
    </source>
</evidence>
<organism evidence="1 2">
    <name type="scientific">Cetraspora pellucida</name>
    <dbReference type="NCBI Taxonomy" id="1433469"/>
    <lineage>
        <taxon>Eukaryota</taxon>
        <taxon>Fungi</taxon>
        <taxon>Fungi incertae sedis</taxon>
        <taxon>Mucoromycota</taxon>
        <taxon>Glomeromycotina</taxon>
        <taxon>Glomeromycetes</taxon>
        <taxon>Diversisporales</taxon>
        <taxon>Gigasporaceae</taxon>
        <taxon>Cetraspora</taxon>
    </lineage>
</organism>
<keyword evidence="2" id="KW-1185">Reference proteome</keyword>
<proteinExistence type="predicted"/>
<comment type="caution">
    <text evidence="1">The sequence shown here is derived from an EMBL/GenBank/DDBJ whole genome shotgun (WGS) entry which is preliminary data.</text>
</comment>
<protein>
    <submittedName>
        <fullName evidence="1">15379_t:CDS:1</fullName>
    </submittedName>
</protein>
<dbReference type="AlphaFoldDB" id="A0A9N9P4I0"/>
<dbReference type="EMBL" id="CAJVQA010032247">
    <property type="protein sequence ID" value="CAG8802912.1"/>
    <property type="molecule type" value="Genomic_DNA"/>
</dbReference>
<accession>A0A9N9P4I0</accession>
<name>A0A9N9P4I0_9GLOM</name>
<dbReference type="Proteomes" id="UP000789759">
    <property type="component" value="Unassembled WGS sequence"/>
</dbReference>
<evidence type="ECO:0000313" key="2">
    <source>
        <dbReference type="Proteomes" id="UP000789759"/>
    </source>
</evidence>
<gene>
    <name evidence="1" type="ORF">CPELLU_LOCUS17853</name>
</gene>